<dbReference type="EMBL" id="BKCJ011025206">
    <property type="protein sequence ID" value="GFC69589.1"/>
    <property type="molecule type" value="Genomic_DNA"/>
</dbReference>
<reference evidence="8" key="1">
    <citation type="journal article" date="2019" name="Sci. Rep.">
        <title>Draft genome of Tanacetum cinerariifolium, the natural source of mosquito coil.</title>
        <authorList>
            <person name="Yamashiro T."/>
            <person name="Shiraishi A."/>
            <person name="Satake H."/>
            <person name="Nakayama K."/>
        </authorList>
    </citation>
    <scope>NUCLEOTIDE SEQUENCE</scope>
</reference>
<dbReference type="GO" id="GO:0016020">
    <property type="term" value="C:membrane"/>
    <property type="evidence" value="ECO:0007669"/>
    <property type="project" value="UniProtKB-SubCell"/>
</dbReference>
<name>A0A699QIS3_TANCI</name>
<protein>
    <submittedName>
        <fullName evidence="8">Mitochondrial dicarboxylate carrier</fullName>
    </submittedName>
</protein>
<dbReference type="AlphaFoldDB" id="A0A699QIS3"/>
<keyword evidence="4" id="KW-0812">Transmembrane</keyword>
<comment type="similarity">
    <text evidence="2">Belongs to the mitochondrial carrier (TC 2.A.29) family.</text>
</comment>
<evidence type="ECO:0000256" key="7">
    <source>
        <dbReference type="ARBA" id="ARBA00023136"/>
    </source>
</evidence>
<evidence type="ECO:0000256" key="6">
    <source>
        <dbReference type="ARBA" id="ARBA00022989"/>
    </source>
</evidence>
<dbReference type="Pfam" id="PF00153">
    <property type="entry name" value="Mito_carr"/>
    <property type="match status" value="1"/>
</dbReference>
<gene>
    <name evidence="8" type="ORF">Tci_841559</name>
</gene>
<dbReference type="SUPFAM" id="SSF103506">
    <property type="entry name" value="Mitochondrial carrier"/>
    <property type="match status" value="1"/>
</dbReference>
<evidence type="ECO:0000256" key="3">
    <source>
        <dbReference type="ARBA" id="ARBA00022448"/>
    </source>
</evidence>
<proteinExistence type="inferred from homology"/>
<keyword evidence="5" id="KW-0677">Repeat</keyword>
<keyword evidence="6" id="KW-1133">Transmembrane helix</keyword>
<dbReference type="Gene3D" id="1.50.40.10">
    <property type="entry name" value="Mitochondrial carrier domain"/>
    <property type="match status" value="1"/>
</dbReference>
<dbReference type="InterPro" id="IPR023395">
    <property type="entry name" value="MCP_dom_sf"/>
</dbReference>
<dbReference type="PANTHER" id="PTHR45618">
    <property type="entry name" value="MITOCHONDRIAL DICARBOXYLATE CARRIER-RELATED"/>
    <property type="match status" value="1"/>
</dbReference>
<dbReference type="InterPro" id="IPR050391">
    <property type="entry name" value="Mito_Metabolite_Transporter"/>
</dbReference>
<evidence type="ECO:0000256" key="2">
    <source>
        <dbReference type="ARBA" id="ARBA00006375"/>
    </source>
</evidence>
<accession>A0A699QIS3</accession>
<organism evidence="8">
    <name type="scientific">Tanacetum cinerariifolium</name>
    <name type="common">Dalmatian daisy</name>
    <name type="synonym">Chrysanthemum cinerariifolium</name>
    <dbReference type="NCBI Taxonomy" id="118510"/>
    <lineage>
        <taxon>Eukaryota</taxon>
        <taxon>Viridiplantae</taxon>
        <taxon>Streptophyta</taxon>
        <taxon>Embryophyta</taxon>
        <taxon>Tracheophyta</taxon>
        <taxon>Spermatophyta</taxon>
        <taxon>Magnoliopsida</taxon>
        <taxon>eudicotyledons</taxon>
        <taxon>Gunneridae</taxon>
        <taxon>Pentapetalae</taxon>
        <taxon>asterids</taxon>
        <taxon>campanulids</taxon>
        <taxon>Asterales</taxon>
        <taxon>Asteraceae</taxon>
        <taxon>Asteroideae</taxon>
        <taxon>Anthemideae</taxon>
        <taxon>Anthemidinae</taxon>
        <taxon>Tanacetum</taxon>
    </lineage>
</organism>
<evidence type="ECO:0000256" key="1">
    <source>
        <dbReference type="ARBA" id="ARBA00004141"/>
    </source>
</evidence>
<evidence type="ECO:0000313" key="8">
    <source>
        <dbReference type="EMBL" id="GFC69589.1"/>
    </source>
</evidence>
<dbReference type="InterPro" id="IPR018108">
    <property type="entry name" value="MCP_transmembrane"/>
</dbReference>
<evidence type="ECO:0000256" key="5">
    <source>
        <dbReference type="ARBA" id="ARBA00022737"/>
    </source>
</evidence>
<evidence type="ECO:0000256" key="4">
    <source>
        <dbReference type="ARBA" id="ARBA00022692"/>
    </source>
</evidence>
<keyword evidence="7" id="KW-0472">Membrane</keyword>
<comment type="caution">
    <text evidence="8">The sequence shown here is derived from an EMBL/GenBank/DDBJ whole genome shotgun (WGS) entry which is preliminary data.</text>
</comment>
<comment type="subcellular location">
    <subcellularLocation>
        <location evidence="1">Membrane</location>
        <topology evidence="1">Multi-pass membrane protein</topology>
    </subcellularLocation>
</comment>
<feature type="non-terminal residue" evidence="8">
    <location>
        <position position="1"/>
    </location>
</feature>
<keyword evidence="3" id="KW-0813">Transport</keyword>
<sequence>PKGVIKDGFRTHVTASFAAAFVAAVASNAVDVIKTRVMNVKVVEEVEPLYKGAVDCVVNTVKAEGQEQDAQIKTYLQLLLLLPLLKHGHQ</sequence>